<evidence type="ECO:0000313" key="3">
    <source>
        <dbReference type="Proteomes" id="UP000193240"/>
    </source>
</evidence>
<name>A0A1Y2LM39_EPING</name>
<evidence type="ECO:0000313" key="2">
    <source>
        <dbReference type="EMBL" id="OSS44257.1"/>
    </source>
</evidence>
<dbReference type="InterPro" id="IPR016181">
    <property type="entry name" value="Acyl_CoA_acyltransferase"/>
</dbReference>
<dbReference type="InterPro" id="IPR051822">
    <property type="entry name" value="Glycosyl_Hydrolase_84"/>
</dbReference>
<sequence>MPTPFVRPYDTTRDFENGLHVFYATIQPTLDWEPARTIGSYIWYRVYVALTRSTCFVLDDGNGRAVGYCIGTADTTSFAERWRNEFAPGVDPQHVPKPDVQTGDSLMEKEESRGFRREFHHAECSALQAWPEELERYPAHMHIDILPEYQRKGWGSVLINTLFDALRSQGAIGIHLGMARSNTSGRSFYEKIGFQPCSLVLDDGKSGETGIDDGVLTMVKAL</sequence>
<dbReference type="InterPro" id="IPR000182">
    <property type="entry name" value="GNAT_dom"/>
</dbReference>
<keyword evidence="3" id="KW-1185">Reference proteome</keyword>
<dbReference type="GO" id="GO:0016747">
    <property type="term" value="F:acyltransferase activity, transferring groups other than amino-acyl groups"/>
    <property type="evidence" value="ECO:0007669"/>
    <property type="project" value="InterPro"/>
</dbReference>
<dbReference type="InParanoid" id="A0A1Y2LM39"/>
<feature type="domain" description="N-acetyltransferase" evidence="1">
    <location>
        <begin position="65"/>
        <end position="222"/>
    </location>
</feature>
<protein>
    <recommendedName>
        <fullName evidence="1">N-acetyltransferase domain-containing protein</fullName>
    </recommendedName>
</protein>
<dbReference type="Pfam" id="PF13508">
    <property type="entry name" value="Acetyltransf_7"/>
    <property type="match status" value="1"/>
</dbReference>
<dbReference type="PROSITE" id="PS51186">
    <property type="entry name" value="GNAT"/>
    <property type="match status" value="1"/>
</dbReference>
<dbReference type="STRING" id="105696.A0A1Y2LM39"/>
<dbReference type="CDD" id="cd04301">
    <property type="entry name" value="NAT_SF"/>
    <property type="match status" value="1"/>
</dbReference>
<dbReference type="OMA" id="YQRKGWG"/>
<proteinExistence type="predicted"/>
<dbReference type="SUPFAM" id="SSF55729">
    <property type="entry name" value="Acyl-CoA N-acyltransferases (Nat)"/>
    <property type="match status" value="1"/>
</dbReference>
<dbReference type="AlphaFoldDB" id="A0A1Y2LM39"/>
<dbReference type="Proteomes" id="UP000193240">
    <property type="component" value="Unassembled WGS sequence"/>
</dbReference>
<dbReference type="EMBL" id="KZ107858">
    <property type="protein sequence ID" value="OSS44257.1"/>
    <property type="molecule type" value="Genomic_DNA"/>
</dbReference>
<evidence type="ECO:0000259" key="1">
    <source>
        <dbReference type="PROSITE" id="PS51186"/>
    </source>
</evidence>
<dbReference type="PANTHER" id="PTHR13170">
    <property type="entry name" value="O-GLCNACASE"/>
    <property type="match status" value="1"/>
</dbReference>
<dbReference type="PANTHER" id="PTHR13170:SF16">
    <property type="entry name" value="PROTEIN O-GLCNACASE"/>
    <property type="match status" value="1"/>
</dbReference>
<dbReference type="Gene3D" id="3.40.630.30">
    <property type="match status" value="1"/>
</dbReference>
<gene>
    <name evidence="2" type="ORF">B5807_11067</name>
</gene>
<organism evidence="2 3">
    <name type="scientific">Epicoccum nigrum</name>
    <name type="common">Soil fungus</name>
    <name type="synonym">Epicoccum purpurascens</name>
    <dbReference type="NCBI Taxonomy" id="105696"/>
    <lineage>
        <taxon>Eukaryota</taxon>
        <taxon>Fungi</taxon>
        <taxon>Dikarya</taxon>
        <taxon>Ascomycota</taxon>
        <taxon>Pezizomycotina</taxon>
        <taxon>Dothideomycetes</taxon>
        <taxon>Pleosporomycetidae</taxon>
        <taxon>Pleosporales</taxon>
        <taxon>Pleosporineae</taxon>
        <taxon>Didymellaceae</taxon>
        <taxon>Epicoccum</taxon>
    </lineage>
</organism>
<reference evidence="2 3" key="1">
    <citation type="journal article" date="2017" name="Genome Announc.">
        <title>Genome sequence of the saprophytic ascomycete Epicoccum nigrum ICMP 19927 strain isolated from New Zealand.</title>
        <authorList>
            <person name="Fokin M."/>
            <person name="Fleetwood D."/>
            <person name="Weir B.S."/>
            <person name="Villas-Boas S.G."/>
        </authorList>
    </citation>
    <scope>NUCLEOTIDE SEQUENCE [LARGE SCALE GENOMIC DNA]</scope>
    <source>
        <strain evidence="2 3">ICMP 19927</strain>
    </source>
</reference>
<accession>A0A1Y2LM39</accession>